<dbReference type="InterPro" id="IPR050237">
    <property type="entry name" value="ATP-dep_AMP-bd_enzyme"/>
</dbReference>
<dbReference type="PROSITE" id="PS00455">
    <property type="entry name" value="AMP_BINDING"/>
    <property type="match status" value="1"/>
</dbReference>
<dbReference type="FunFam" id="3.30.300.30:FF:000008">
    <property type="entry name" value="2,3-dihydroxybenzoate-AMP ligase"/>
    <property type="match status" value="1"/>
</dbReference>
<dbReference type="OrthoDB" id="9766486at2"/>
<dbReference type="InterPro" id="IPR020845">
    <property type="entry name" value="AMP-binding_CS"/>
</dbReference>
<dbReference type="Pfam" id="PF00501">
    <property type="entry name" value="AMP-binding"/>
    <property type="match status" value="1"/>
</dbReference>
<protein>
    <submittedName>
        <fullName evidence="5">Acyl-CoA synthetase (AMP-forming)/AMP-acid ligase II</fullName>
    </submittedName>
</protein>
<comment type="caution">
    <text evidence="5">The sequence shown here is derived from an EMBL/GenBank/DDBJ whole genome shotgun (WGS) entry which is preliminary data.</text>
</comment>
<accession>A0A4R3LVK3</accession>
<dbReference type="InterPro" id="IPR042099">
    <property type="entry name" value="ANL_N_sf"/>
</dbReference>
<dbReference type="PANTHER" id="PTHR43767:SF7">
    <property type="entry name" value="MEDIUM_LONG-CHAIN-FATTY-ACID--COA LIGASE FADD8"/>
    <property type="match status" value="1"/>
</dbReference>
<dbReference type="InterPro" id="IPR025110">
    <property type="entry name" value="AMP-bd_C"/>
</dbReference>
<evidence type="ECO:0000259" key="3">
    <source>
        <dbReference type="Pfam" id="PF00501"/>
    </source>
</evidence>
<dbReference type="PANTHER" id="PTHR43767">
    <property type="entry name" value="LONG-CHAIN-FATTY-ACID--COA LIGASE"/>
    <property type="match status" value="1"/>
</dbReference>
<dbReference type="SUPFAM" id="SSF56801">
    <property type="entry name" value="Acetyl-CoA synthetase-like"/>
    <property type="match status" value="1"/>
</dbReference>
<dbReference type="Gene3D" id="3.30.300.30">
    <property type="match status" value="1"/>
</dbReference>
<dbReference type="RefSeq" id="WP_132584204.1">
    <property type="nucleotide sequence ID" value="NZ_SMAJ01000014.1"/>
</dbReference>
<evidence type="ECO:0000256" key="2">
    <source>
        <dbReference type="ARBA" id="ARBA00022598"/>
    </source>
</evidence>
<sequence length="516" mass="56693">MNLIDFFDKSARLYPNRVAAIFEDRQWLYRDVLDLATRIGNGLRSADVSADTKCAVLSRNDPIAFISMLGILKAQGVWVPLNPSNAKSQSMHILNAFDVEVLFFEKEEEDFARAAKEECPGIKLFLCVNGPSTLGATVEPWAASQSPEPQPSPWAPEALCWLRGTGGTTGLPKGVMNTNRNFETMMANFRATLSFDEAPVYLACAPLSHTAAVLSMVTFGMGGTLIIHRKFEAQATLKAIQARKVSFVYLPPTAIYSLLSQPNVHEFDYSSLRHFIYGAAPISSTKLHEAIDVFGPVMTQVYGQTEVPTSVTYMSPADHLSEDGSVNEKRLLSCGKPAPFSRVALMDDSGKLVPPGSIGEIVVQGGLVMKGYYKNPEATAEVSTYGWHHTGDLAYQDEDGFIYICDRKKEMIITGGYNVYPLEVEQAVLSHPAVQDCAVVGVPDEKWGEAIKAVVEVKKGFSLTEDELLAFCKAKVGSVRTPKSVDFIDELPRSGAGKVMRKEVRKHYWTAETRNV</sequence>
<keyword evidence="2 5" id="KW-0436">Ligase</keyword>
<reference evidence="5 6" key="1">
    <citation type="submission" date="2019-03" db="EMBL/GenBank/DDBJ databases">
        <title>Genomic Encyclopedia of Type Strains, Phase IV (KMG-IV): sequencing the most valuable type-strain genomes for metagenomic binning, comparative biology and taxonomic classification.</title>
        <authorList>
            <person name="Goeker M."/>
        </authorList>
    </citation>
    <scope>NUCLEOTIDE SEQUENCE [LARGE SCALE GENOMIC DNA]</scope>
    <source>
        <strain evidence="5 6">DSM 24591</strain>
    </source>
</reference>
<dbReference type="Proteomes" id="UP000295525">
    <property type="component" value="Unassembled WGS sequence"/>
</dbReference>
<evidence type="ECO:0000313" key="6">
    <source>
        <dbReference type="Proteomes" id="UP000295525"/>
    </source>
</evidence>
<dbReference type="InterPro" id="IPR045851">
    <property type="entry name" value="AMP-bd_C_sf"/>
</dbReference>
<dbReference type="Gene3D" id="3.40.50.12780">
    <property type="entry name" value="N-terminal domain of ligase-like"/>
    <property type="match status" value="1"/>
</dbReference>
<evidence type="ECO:0000313" key="5">
    <source>
        <dbReference type="EMBL" id="TCT03709.1"/>
    </source>
</evidence>
<evidence type="ECO:0000259" key="4">
    <source>
        <dbReference type="Pfam" id="PF13193"/>
    </source>
</evidence>
<keyword evidence="6" id="KW-1185">Reference proteome</keyword>
<dbReference type="InterPro" id="IPR000873">
    <property type="entry name" value="AMP-dep_synth/lig_dom"/>
</dbReference>
<dbReference type="EMBL" id="SMAJ01000014">
    <property type="protein sequence ID" value="TCT03709.1"/>
    <property type="molecule type" value="Genomic_DNA"/>
</dbReference>
<dbReference type="AlphaFoldDB" id="A0A4R3LVK3"/>
<proteinExistence type="inferred from homology"/>
<organism evidence="5 6">
    <name type="scientific">Paralcaligenes ureilyticus</name>
    <dbReference type="NCBI Taxonomy" id="627131"/>
    <lineage>
        <taxon>Bacteria</taxon>
        <taxon>Pseudomonadati</taxon>
        <taxon>Pseudomonadota</taxon>
        <taxon>Betaproteobacteria</taxon>
        <taxon>Burkholderiales</taxon>
        <taxon>Alcaligenaceae</taxon>
        <taxon>Paralcaligenes</taxon>
    </lineage>
</organism>
<gene>
    <name evidence="5" type="ORF">EDC26_11415</name>
</gene>
<comment type="similarity">
    <text evidence="1">Belongs to the ATP-dependent AMP-binding enzyme family.</text>
</comment>
<dbReference type="GO" id="GO:0016877">
    <property type="term" value="F:ligase activity, forming carbon-sulfur bonds"/>
    <property type="evidence" value="ECO:0007669"/>
    <property type="project" value="UniProtKB-ARBA"/>
</dbReference>
<dbReference type="Pfam" id="PF13193">
    <property type="entry name" value="AMP-binding_C"/>
    <property type="match status" value="1"/>
</dbReference>
<evidence type="ECO:0000256" key="1">
    <source>
        <dbReference type="ARBA" id="ARBA00006432"/>
    </source>
</evidence>
<feature type="domain" description="AMP-dependent synthetase/ligase" evidence="3">
    <location>
        <begin position="7"/>
        <end position="373"/>
    </location>
</feature>
<feature type="domain" description="AMP-binding enzyme C-terminal" evidence="4">
    <location>
        <begin position="423"/>
        <end position="498"/>
    </location>
</feature>
<name>A0A4R3LVK3_9BURK</name>